<dbReference type="HAMAP" id="MF_02079">
    <property type="entry name" value="PGT_RodA"/>
    <property type="match status" value="1"/>
</dbReference>
<dbReference type="GO" id="GO:0051301">
    <property type="term" value="P:cell division"/>
    <property type="evidence" value="ECO:0007669"/>
    <property type="project" value="InterPro"/>
</dbReference>
<evidence type="ECO:0000256" key="10">
    <source>
        <dbReference type="ARBA" id="ARBA00023316"/>
    </source>
</evidence>
<dbReference type="PROSITE" id="PS00428">
    <property type="entry name" value="FTSW_RODA_SPOVE"/>
    <property type="match status" value="1"/>
</dbReference>
<keyword evidence="4 11" id="KW-0808">Transferase</keyword>
<evidence type="ECO:0000256" key="4">
    <source>
        <dbReference type="ARBA" id="ARBA00022679"/>
    </source>
</evidence>
<evidence type="ECO:0000256" key="2">
    <source>
        <dbReference type="ARBA" id="ARBA00022475"/>
    </source>
</evidence>
<dbReference type="GO" id="GO:0009252">
    <property type="term" value="P:peptidoglycan biosynthetic process"/>
    <property type="evidence" value="ECO:0007669"/>
    <property type="project" value="UniProtKB-UniRule"/>
</dbReference>
<dbReference type="EC" id="2.4.99.28" evidence="11"/>
<feature type="transmembrane region" description="Helical" evidence="11">
    <location>
        <begin position="268"/>
        <end position="294"/>
    </location>
</feature>
<protein>
    <recommendedName>
        <fullName evidence="11">Peptidoglycan glycosyltransferase RodA</fullName>
        <shortName evidence="11">PGT</shortName>
        <ecNumber evidence="11">2.4.99.28</ecNumber>
    </recommendedName>
    <alternativeName>
        <fullName evidence="11">Cell elongation protein RodA</fullName>
    </alternativeName>
    <alternativeName>
        <fullName evidence="11">Cell wall polymerase</fullName>
    </alternativeName>
    <alternativeName>
        <fullName evidence="11">Peptidoglycan polymerase</fullName>
        <shortName evidence="11">PG polymerase</shortName>
    </alternativeName>
</protein>
<organism evidence="12 13">
    <name type="scientific">Alkalibaculum bacchi</name>
    <dbReference type="NCBI Taxonomy" id="645887"/>
    <lineage>
        <taxon>Bacteria</taxon>
        <taxon>Bacillati</taxon>
        <taxon>Bacillota</taxon>
        <taxon>Clostridia</taxon>
        <taxon>Eubacteriales</taxon>
        <taxon>Eubacteriaceae</taxon>
        <taxon>Alkalibaculum</taxon>
    </lineage>
</organism>
<dbReference type="AlphaFoldDB" id="A0A366IDA9"/>
<feature type="transmembrane region" description="Helical" evidence="11">
    <location>
        <begin position="167"/>
        <end position="183"/>
    </location>
</feature>
<evidence type="ECO:0000256" key="1">
    <source>
        <dbReference type="ARBA" id="ARBA00004141"/>
    </source>
</evidence>
<comment type="catalytic activity">
    <reaction evidence="11">
        <text>[GlcNAc-(1-&gt;4)-Mur2Ac(oyl-L-Ala-gamma-D-Glu-L-Lys-D-Ala-D-Ala)](n)-di-trans,octa-cis-undecaprenyl diphosphate + beta-D-GlcNAc-(1-&gt;4)-Mur2Ac(oyl-L-Ala-gamma-D-Glu-L-Lys-D-Ala-D-Ala)-di-trans,octa-cis-undecaprenyl diphosphate = [GlcNAc-(1-&gt;4)-Mur2Ac(oyl-L-Ala-gamma-D-Glu-L-Lys-D-Ala-D-Ala)](n+1)-di-trans,octa-cis-undecaprenyl diphosphate + di-trans,octa-cis-undecaprenyl diphosphate + H(+)</text>
        <dbReference type="Rhea" id="RHEA:23708"/>
        <dbReference type="Rhea" id="RHEA-COMP:9602"/>
        <dbReference type="Rhea" id="RHEA-COMP:9603"/>
        <dbReference type="ChEBI" id="CHEBI:15378"/>
        <dbReference type="ChEBI" id="CHEBI:58405"/>
        <dbReference type="ChEBI" id="CHEBI:60033"/>
        <dbReference type="ChEBI" id="CHEBI:78435"/>
        <dbReference type="EC" id="2.4.99.28"/>
    </reaction>
</comment>
<keyword evidence="7 11" id="KW-0573">Peptidoglycan synthesis</keyword>
<comment type="subcellular location">
    <subcellularLocation>
        <location evidence="11">Cell membrane</location>
        <topology evidence="11">Multi-pass membrane protein</topology>
    </subcellularLocation>
    <subcellularLocation>
        <location evidence="1">Membrane</location>
        <topology evidence="1">Multi-pass membrane protein</topology>
    </subcellularLocation>
</comment>
<keyword evidence="10 11" id="KW-0961">Cell wall biogenesis/degradation</keyword>
<keyword evidence="6 11" id="KW-0133">Cell shape</keyword>
<evidence type="ECO:0000256" key="3">
    <source>
        <dbReference type="ARBA" id="ARBA00022676"/>
    </source>
</evidence>
<dbReference type="InterPro" id="IPR011923">
    <property type="entry name" value="RodA/MrdB"/>
</dbReference>
<reference evidence="12 13" key="1">
    <citation type="submission" date="2018-06" db="EMBL/GenBank/DDBJ databases">
        <title>Genomic Encyclopedia of Type Strains, Phase IV (KMG-IV): sequencing the most valuable type-strain genomes for metagenomic binning, comparative biology and taxonomic classification.</title>
        <authorList>
            <person name="Goeker M."/>
        </authorList>
    </citation>
    <scope>NUCLEOTIDE SEQUENCE [LARGE SCALE GENOMIC DNA]</scope>
    <source>
        <strain evidence="12 13">DSM 22112</strain>
    </source>
</reference>
<dbReference type="GO" id="GO:0015648">
    <property type="term" value="F:lipid-linked peptidoglycan transporter activity"/>
    <property type="evidence" value="ECO:0007669"/>
    <property type="project" value="TreeGrafter"/>
</dbReference>
<dbReference type="UniPathway" id="UPA00219"/>
<dbReference type="InterPro" id="IPR001182">
    <property type="entry name" value="FtsW/RodA"/>
</dbReference>
<keyword evidence="3 11" id="KW-0328">Glycosyltransferase</keyword>
<feature type="transmembrane region" description="Helical" evidence="11">
    <location>
        <begin position="51"/>
        <end position="72"/>
    </location>
</feature>
<dbReference type="PANTHER" id="PTHR30474">
    <property type="entry name" value="CELL CYCLE PROTEIN"/>
    <property type="match status" value="1"/>
</dbReference>
<feature type="transmembrane region" description="Helical" evidence="11">
    <location>
        <begin position="344"/>
        <end position="366"/>
    </location>
</feature>
<feature type="transmembrane region" description="Helical" evidence="11">
    <location>
        <begin position="12"/>
        <end position="31"/>
    </location>
</feature>
<dbReference type="PANTHER" id="PTHR30474:SF1">
    <property type="entry name" value="PEPTIDOGLYCAN GLYCOSYLTRANSFERASE MRDB"/>
    <property type="match status" value="1"/>
</dbReference>
<dbReference type="GO" id="GO:0032153">
    <property type="term" value="C:cell division site"/>
    <property type="evidence" value="ECO:0007669"/>
    <property type="project" value="TreeGrafter"/>
</dbReference>
<feature type="transmembrane region" description="Helical" evidence="11">
    <location>
        <begin position="144"/>
        <end position="161"/>
    </location>
</feature>
<keyword evidence="8 11" id="KW-1133">Transmembrane helix</keyword>
<gene>
    <name evidence="11" type="primary">rodA</name>
    <name evidence="12" type="ORF">DES36_102116</name>
</gene>
<feature type="transmembrane region" description="Helical" evidence="11">
    <location>
        <begin position="79"/>
        <end position="98"/>
    </location>
</feature>
<dbReference type="Proteomes" id="UP000253490">
    <property type="component" value="Unassembled WGS sequence"/>
</dbReference>
<dbReference type="GO" id="GO:0071555">
    <property type="term" value="P:cell wall organization"/>
    <property type="evidence" value="ECO:0007669"/>
    <property type="project" value="UniProtKB-KW"/>
</dbReference>
<dbReference type="NCBIfam" id="TIGR02210">
    <property type="entry name" value="rodA_shape"/>
    <property type="match status" value="1"/>
</dbReference>
<evidence type="ECO:0000256" key="9">
    <source>
        <dbReference type="ARBA" id="ARBA00023136"/>
    </source>
</evidence>
<comment type="similarity">
    <text evidence="11">Belongs to the SEDS family. MrdB/RodA subfamily.</text>
</comment>
<evidence type="ECO:0000256" key="5">
    <source>
        <dbReference type="ARBA" id="ARBA00022692"/>
    </source>
</evidence>
<dbReference type="Pfam" id="PF01098">
    <property type="entry name" value="FTSW_RODA_SPOVE"/>
    <property type="match status" value="1"/>
</dbReference>
<comment type="function">
    <text evidence="11">Peptidoglycan polymerase that is essential for cell wall elongation.</text>
</comment>
<dbReference type="EMBL" id="QNRX01000002">
    <property type="protein sequence ID" value="RBP68974.1"/>
    <property type="molecule type" value="Genomic_DNA"/>
</dbReference>
<evidence type="ECO:0000256" key="8">
    <source>
        <dbReference type="ARBA" id="ARBA00022989"/>
    </source>
</evidence>
<evidence type="ECO:0000313" key="13">
    <source>
        <dbReference type="Proteomes" id="UP000253490"/>
    </source>
</evidence>
<accession>A0A366IDA9</accession>
<sequence>MKPLSYIKKIDYTLIFVILALFTIGMIAIWVATDTENFIAGESSDYIFKQLVAFTIGVVGMIIVMSIDYHLLGQYWIHIYILCLILLVIVWVPGIGVVNKGTRGWINLGFMDLQTSEIGKLLFIISFGKLLDKRRDKLDRIVDLLPLALFIAPVIALIAMQPDMGQALVYVVIAAGMLFVAGLNTKYIYGVIASVIVGFPLIWNFYMHDYQKKRLITFFNPANDPLGDGYHAIQSMTAIGSGGVFGKGFGAENTMTKLNYLPAQWTDFIFSVISETTGFIGAAVVVFLFGLFLYRLLKGASEAKDHYGTLIISGVFFMFLFQIVENIGMTMGIMPITGITLPFLSYGGSSIMTNMIIIGMVLNVYIRRRYIDFT</sequence>
<comment type="pathway">
    <text evidence="11">Cell wall biogenesis; peptidoglycan biosynthesis.</text>
</comment>
<evidence type="ECO:0000256" key="6">
    <source>
        <dbReference type="ARBA" id="ARBA00022960"/>
    </source>
</evidence>
<keyword evidence="13" id="KW-1185">Reference proteome</keyword>
<proteinExistence type="inferred from homology"/>
<name>A0A366IDA9_9FIRM</name>
<dbReference type="RefSeq" id="WP_113919545.1">
    <property type="nucleotide sequence ID" value="NZ_QNRX01000002.1"/>
</dbReference>
<feature type="transmembrane region" description="Helical" evidence="11">
    <location>
        <begin position="306"/>
        <end position="324"/>
    </location>
</feature>
<comment type="caution">
    <text evidence="12">The sequence shown here is derived from an EMBL/GenBank/DDBJ whole genome shotgun (WGS) entry which is preliminary data.</text>
</comment>
<keyword evidence="9 11" id="KW-0472">Membrane</keyword>
<dbReference type="GO" id="GO:0005886">
    <property type="term" value="C:plasma membrane"/>
    <property type="evidence" value="ECO:0007669"/>
    <property type="project" value="UniProtKB-SubCell"/>
</dbReference>
<dbReference type="GO" id="GO:0008955">
    <property type="term" value="F:peptidoglycan glycosyltransferase activity"/>
    <property type="evidence" value="ECO:0007669"/>
    <property type="project" value="UniProtKB-UniRule"/>
</dbReference>
<keyword evidence="5 11" id="KW-0812">Transmembrane</keyword>
<dbReference type="GO" id="GO:0008360">
    <property type="term" value="P:regulation of cell shape"/>
    <property type="evidence" value="ECO:0007669"/>
    <property type="project" value="UniProtKB-KW"/>
</dbReference>
<dbReference type="InterPro" id="IPR018365">
    <property type="entry name" value="Cell_cycle_FtsW-rel_CS"/>
</dbReference>
<feature type="transmembrane region" description="Helical" evidence="11">
    <location>
        <begin position="188"/>
        <end position="206"/>
    </location>
</feature>
<evidence type="ECO:0000256" key="7">
    <source>
        <dbReference type="ARBA" id="ARBA00022984"/>
    </source>
</evidence>
<evidence type="ECO:0000256" key="11">
    <source>
        <dbReference type="HAMAP-Rule" id="MF_02079"/>
    </source>
</evidence>
<evidence type="ECO:0000313" key="12">
    <source>
        <dbReference type="EMBL" id="RBP68974.1"/>
    </source>
</evidence>
<keyword evidence="2 11" id="KW-1003">Cell membrane</keyword>
<dbReference type="OrthoDB" id="9812661at2"/>